<comment type="caution">
    <text evidence="1">The sequence shown here is derived from an EMBL/GenBank/DDBJ whole genome shotgun (WGS) entry which is preliminary data.</text>
</comment>
<name>A0ABV8JCV3_9BACL</name>
<dbReference type="Gene3D" id="3.30.1360.170">
    <property type="match status" value="2"/>
</dbReference>
<dbReference type="Proteomes" id="UP001595843">
    <property type="component" value="Unassembled WGS sequence"/>
</dbReference>
<organism evidence="1 2">
    <name type="scientific">Salinithrix halophila</name>
    <dbReference type="NCBI Taxonomy" id="1485204"/>
    <lineage>
        <taxon>Bacteria</taxon>
        <taxon>Bacillati</taxon>
        <taxon>Bacillota</taxon>
        <taxon>Bacilli</taxon>
        <taxon>Bacillales</taxon>
        <taxon>Thermoactinomycetaceae</taxon>
        <taxon>Salinithrix</taxon>
    </lineage>
</organism>
<protein>
    <submittedName>
        <fullName evidence="1">FAD-dependent thymidylate synthase</fullName>
        <ecNumber evidence="1">2.1.1.148</ecNumber>
    </submittedName>
</protein>
<dbReference type="InterPro" id="IPR003669">
    <property type="entry name" value="Thymidylate_synthase_ThyX"/>
</dbReference>
<dbReference type="EMBL" id="JBHSAP010000007">
    <property type="protein sequence ID" value="MFC4076125.1"/>
    <property type="molecule type" value="Genomic_DNA"/>
</dbReference>
<dbReference type="GO" id="GO:0032259">
    <property type="term" value="P:methylation"/>
    <property type="evidence" value="ECO:0007669"/>
    <property type="project" value="UniProtKB-KW"/>
</dbReference>
<keyword evidence="1" id="KW-0808">Transferase</keyword>
<reference evidence="2" key="1">
    <citation type="journal article" date="2019" name="Int. J. Syst. Evol. Microbiol.">
        <title>The Global Catalogue of Microorganisms (GCM) 10K type strain sequencing project: providing services to taxonomists for standard genome sequencing and annotation.</title>
        <authorList>
            <consortium name="The Broad Institute Genomics Platform"/>
            <consortium name="The Broad Institute Genome Sequencing Center for Infectious Disease"/>
            <person name="Wu L."/>
            <person name="Ma J."/>
        </authorList>
    </citation>
    <scope>NUCLEOTIDE SEQUENCE [LARGE SCALE GENOMIC DNA]</scope>
    <source>
        <strain evidence="2">IBRC-M 10813</strain>
    </source>
</reference>
<sequence length="500" mass="56813">MNYPGERTVDLTRYVSNLDKNVYAIFNLPEEVIAVIFAYVSRSSAGFRENLAKLLADDELGVSGSAGGMATAYSEKAARFHEKWVVGYGHSSVAEHAVAHLGVEKISRLASAELELANTFNSFTEYSQRYQRPERGQFYTPPELDKDGETRSAYLRHQERAFDTYESLLKGLIPHLMEKMPREEGESDKRFRSRVEKIAFEDARYVLTLATCTSLGLTGNGRALRDTLVRLLSSRHRESQELARSMEREISQVIPTLLKHVRPSDYLAECRTALAKQPAPAADRHLRGHAFNGPRARFVDLPDYDTALTRLTIQLLIERHGLSYRAAETEAQGLSRSDKENRVDAALSGLRFFDNPLDAFRHLTYHMEIQLSEANWHQLLRHNRGTSFTYGEPTVNLGYTVPPHIQEAGLTETFTRLMEEADQLTEQMQKRCPEAAPYCVTNAHHRQVTATASLWELYHLINLRTSPEAQWDIRAAFEQLSAQLEANHPALIRQAKRRLV</sequence>
<dbReference type="EC" id="2.1.1.148" evidence="1"/>
<dbReference type="PANTHER" id="PTHR34934:SF1">
    <property type="entry name" value="FLAVIN-DEPENDENT THYMIDYLATE SYNTHASE"/>
    <property type="match status" value="1"/>
</dbReference>
<dbReference type="SUPFAM" id="SSF69796">
    <property type="entry name" value="Thymidylate synthase-complementing protein Thy1"/>
    <property type="match status" value="2"/>
</dbReference>
<dbReference type="Pfam" id="PF02511">
    <property type="entry name" value="Thy1"/>
    <property type="match status" value="2"/>
</dbReference>
<dbReference type="RefSeq" id="WP_380702689.1">
    <property type="nucleotide sequence ID" value="NZ_JBHSAP010000007.1"/>
</dbReference>
<dbReference type="PROSITE" id="PS51331">
    <property type="entry name" value="THYX"/>
    <property type="match status" value="2"/>
</dbReference>
<dbReference type="InterPro" id="IPR036098">
    <property type="entry name" value="Thymidylate_synthase_ThyX_sf"/>
</dbReference>
<accession>A0ABV8JCV3</accession>
<dbReference type="GO" id="GO:0050797">
    <property type="term" value="F:thymidylate synthase (FAD) activity"/>
    <property type="evidence" value="ECO:0007669"/>
    <property type="project" value="UniProtKB-EC"/>
</dbReference>
<dbReference type="CDD" id="cd20175">
    <property type="entry name" value="ThyX"/>
    <property type="match status" value="2"/>
</dbReference>
<gene>
    <name evidence="1" type="ORF">ACFOUO_04805</name>
</gene>
<evidence type="ECO:0000313" key="2">
    <source>
        <dbReference type="Proteomes" id="UP001595843"/>
    </source>
</evidence>
<proteinExistence type="predicted"/>
<keyword evidence="2" id="KW-1185">Reference proteome</keyword>
<evidence type="ECO:0000313" key="1">
    <source>
        <dbReference type="EMBL" id="MFC4076125.1"/>
    </source>
</evidence>
<dbReference type="PANTHER" id="PTHR34934">
    <property type="entry name" value="FLAVIN-DEPENDENT THYMIDYLATE SYNTHASE"/>
    <property type="match status" value="1"/>
</dbReference>
<keyword evidence="1" id="KW-0489">Methyltransferase</keyword>